<evidence type="ECO:0008006" key="4">
    <source>
        <dbReference type="Google" id="ProtNLM"/>
    </source>
</evidence>
<dbReference type="EMBL" id="JAEPBG010000007">
    <property type="protein sequence ID" value="MBK4736447.1"/>
    <property type="molecule type" value="Genomic_DNA"/>
</dbReference>
<evidence type="ECO:0000313" key="2">
    <source>
        <dbReference type="EMBL" id="MBK4736447.1"/>
    </source>
</evidence>
<dbReference type="Pfam" id="PF06347">
    <property type="entry name" value="SH3_4"/>
    <property type="match status" value="2"/>
</dbReference>
<sequence length="150" mass="15969">MRIAAWLLPVTCAALAAFAGGAHAAEFKSVGAAPAVMFDAPTERGRKMFIAPRGMPVEVILSYGDWVKVRDVAGDLSWVEARALDARRVLIVNVASAKVQAAPDAASPVVFSADRGVLLELAEPIASSWIRVRHRDGQSGYVRAADVWGD</sequence>
<reference evidence="2" key="1">
    <citation type="submission" date="2021-01" db="EMBL/GenBank/DDBJ databases">
        <title>Genome sequence of strain Noviherbaspirillum sp. DKR-6.</title>
        <authorList>
            <person name="Chaudhary D.K."/>
        </authorList>
    </citation>
    <scope>NUCLEOTIDE SEQUENCE</scope>
    <source>
        <strain evidence="2">DKR-6</strain>
    </source>
</reference>
<dbReference type="AlphaFoldDB" id="A0A934SVD4"/>
<evidence type="ECO:0000256" key="1">
    <source>
        <dbReference type="SAM" id="SignalP"/>
    </source>
</evidence>
<dbReference type="InterPro" id="IPR010466">
    <property type="entry name" value="DUF1058"/>
</dbReference>
<dbReference type="Gene3D" id="2.30.30.40">
    <property type="entry name" value="SH3 Domains"/>
    <property type="match status" value="1"/>
</dbReference>
<organism evidence="2 3">
    <name type="scientific">Noviherbaspirillum pedocola</name>
    <dbReference type="NCBI Taxonomy" id="2801341"/>
    <lineage>
        <taxon>Bacteria</taxon>
        <taxon>Pseudomonadati</taxon>
        <taxon>Pseudomonadota</taxon>
        <taxon>Betaproteobacteria</taxon>
        <taxon>Burkholderiales</taxon>
        <taxon>Oxalobacteraceae</taxon>
        <taxon>Noviherbaspirillum</taxon>
    </lineage>
</organism>
<keyword evidence="1" id="KW-0732">Signal</keyword>
<evidence type="ECO:0000313" key="3">
    <source>
        <dbReference type="Proteomes" id="UP000622890"/>
    </source>
</evidence>
<dbReference type="Proteomes" id="UP000622890">
    <property type="component" value="Unassembled WGS sequence"/>
</dbReference>
<feature type="chain" id="PRO_5037289219" description="SH3b domain-containing protein" evidence="1">
    <location>
        <begin position="25"/>
        <end position="150"/>
    </location>
</feature>
<feature type="signal peptide" evidence="1">
    <location>
        <begin position="1"/>
        <end position="24"/>
    </location>
</feature>
<gene>
    <name evidence="2" type="ORF">JJB74_17630</name>
</gene>
<accession>A0A934SVD4</accession>
<protein>
    <recommendedName>
        <fullName evidence="4">SH3b domain-containing protein</fullName>
    </recommendedName>
</protein>
<name>A0A934SVD4_9BURK</name>
<dbReference type="RefSeq" id="WP_200594036.1">
    <property type="nucleotide sequence ID" value="NZ_JAEPBG010000007.1"/>
</dbReference>
<comment type="caution">
    <text evidence="2">The sequence shown here is derived from an EMBL/GenBank/DDBJ whole genome shotgun (WGS) entry which is preliminary data.</text>
</comment>
<proteinExistence type="predicted"/>
<keyword evidence="3" id="KW-1185">Reference proteome</keyword>